<proteinExistence type="predicted"/>
<protein>
    <recommendedName>
        <fullName evidence="3">MobA-like NTP transferase domain-containing protein</fullName>
    </recommendedName>
</protein>
<dbReference type="Proteomes" id="UP000321629">
    <property type="component" value="Unassembled WGS sequence"/>
</dbReference>
<dbReference type="PANTHER" id="PTHR43584">
    <property type="entry name" value="NUCLEOTIDYL TRANSFERASE"/>
    <property type="match status" value="1"/>
</dbReference>
<dbReference type="InterPro" id="IPR025877">
    <property type="entry name" value="MobA-like_NTP_Trfase"/>
</dbReference>
<name>A0A5C7E499_9BACT</name>
<dbReference type="SUPFAM" id="SSF53448">
    <property type="entry name" value="Nucleotide-diphospho-sugar transferases"/>
    <property type="match status" value="1"/>
</dbReference>
<gene>
    <name evidence="4" type="ORF">FPD38_00025</name>
</gene>
<evidence type="ECO:0000313" key="5">
    <source>
        <dbReference type="Proteomes" id="UP000321629"/>
    </source>
</evidence>
<dbReference type="AlphaFoldDB" id="A0A5C7E499"/>
<accession>A0A5C7E499</accession>
<keyword evidence="2" id="KW-0548">Nucleotidyltransferase</keyword>
<dbReference type="PANTHER" id="PTHR43584:SF5">
    <property type="entry name" value="PROTEIN LICC"/>
    <property type="match status" value="1"/>
</dbReference>
<dbReference type="InterPro" id="IPR029044">
    <property type="entry name" value="Nucleotide-diphossugar_trans"/>
</dbReference>
<evidence type="ECO:0000256" key="2">
    <source>
        <dbReference type="ARBA" id="ARBA00022695"/>
    </source>
</evidence>
<evidence type="ECO:0000313" key="4">
    <source>
        <dbReference type="EMBL" id="TXE90062.1"/>
    </source>
</evidence>
<dbReference type="Gene3D" id="3.90.550.10">
    <property type="entry name" value="Spore Coat Polysaccharide Biosynthesis Protein SpsA, Chain A"/>
    <property type="match status" value="1"/>
</dbReference>
<feature type="domain" description="MobA-like NTP transferase" evidence="3">
    <location>
        <begin position="10"/>
        <end position="71"/>
    </location>
</feature>
<dbReference type="GO" id="GO:0016779">
    <property type="term" value="F:nucleotidyltransferase activity"/>
    <property type="evidence" value="ECO:0007669"/>
    <property type="project" value="UniProtKB-KW"/>
</dbReference>
<organism evidence="4 5">
    <name type="scientific">Campylobacter volucris</name>
    <dbReference type="NCBI Taxonomy" id="1031542"/>
    <lineage>
        <taxon>Bacteria</taxon>
        <taxon>Pseudomonadati</taxon>
        <taxon>Campylobacterota</taxon>
        <taxon>Epsilonproteobacteria</taxon>
        <taxon>Campylobacterales</taxon>
        <taxon>Campylobacteraceae</taxon>
        <taxon>Campylobacter</taxon>
    </lineage>
</organism>
<dbReference type="InterPro" id="IPR050065">
    <property type="entry name" value="GlmU-like"/>
</dbReference>
<evidence type="ECO:0000259" key="3">
    <source>
        <dbReference type="Pfam" id="PF12804"/>
    </source>
</evidence>
<comment type="caution">
    <text evidence="4">The sequence shown here is derived from an EMBL/GenBank/DDBJ whole genome shotgun (WGS) entry which is preliminary data.</text>
</comment>
<dbReference type="EMBL" id="VOWJ01000002">
    <property type="protein sequence ID" value="TXE90062.1"/>
    <property type="molecule type" value="Genomic_DNA"/>
</dbReference>
<keyword evidence="1" id="KW-0808">Transferase</keyword>
<evidence type="ECO:0000256" key="1">
    <source>
        <dbReference type="ARBA" id="ARBA00022679"/>
    </source>
</evidence>
<reference evidence="4 5" key="1">
    <citation type="submission" date="2019-07" db="EMBL/GenBank/DDBJ databases">
        <title>Rapid identification of Enteric Bacteria from Whole Genome Sequences (WGS) using Average Nucleotide Identity (ANI).</title>
        <authorList>
            <person name="Lane C."/>
        </authorList>
    </citation>
    <scope>NUCLEOTIDE SEQUENCE [LARGE SCALE GENOMIC DNA]</scope>
    <source>
        <strain evidence="4 5">2016D-0084</strain>
    </source>
</reference>
<sequence length="79" mass="9114">MVKKGEKLNAIILVAGFSSRFQELTKTTHKAMLKVCSVPNIERTIVYLKEAGINEIYIVVGYLKEQFKYLEKIWCAIDF</sequence>
<dbReference type="Pfam" id="PF12804">
    <property type="entry name" value="NTP_transf_3"/>
    <property type="match status" value="1"/>
</dbReference>